<dbReference type="AlphaFoldDB" id="A0A9Q1FJ75"/>
<accession>A0A9Q1FJ75</accession>
<protein>
    <submittedName>
        <fullName evidence="1">Uncharacterized protein</fullName>
    </submittedName>
</protein>
<organism evidence="1 2">
    <name type="scientific">Synaphobranchus kaupii</name>
    <name type="common">Kaup's arrowtooth eel</name>
    <dbReference type="NCBI Taxonomy" id="118154"/>
    <lineage>
        <taxon>Eukaryota</taxon>
        <taxon>Metazoa</taxon>
        <taxon>Chordata</taxon>
        <taxon>Craniata</taxon>
        <taxon>Vertebrata</taxon>
        <taxon>Euteleostomi</taxon>
        <taxon>Actinopterygii</taxon>
        <taxon>Neopterygii</taxon>
        <taxon>Teleostei</taxon>
        <taxon>Anguilliformes</taxon>
        <taxon>Synaphobranchidae</taxon>
        <taxon>Synaphobranchus</taxon>
    </lineage>
</organism>
<evidence type="ECO:0000313" key="1">
    <source>
        <dbReference type="EMBL" id="KAJ8359876.1"/>
    </source>
</evidence>
<name>A0A9Q1FJ75_SYNKA</name>
<comment type="caution">
    <text evidence="1">The sequence shown here is derived from an EMBL/GenBank/DDBJ whole genome shotgun (WGS) entry which is preliminary data.</text>
</comment>
<dbReference type="Proteomes" id="UP001152622">
    <property type="component" value="Chromosome 5"/>
</dbReference>
<sequence length="79" mass="8252">MGEVGLLMEDISSVRARKFLIKFGCAPMGISIASAAAPGGCRVKKDGDAQERAAIIGRGSVLPFLIHGALHCSVRICLL</sequence>
<reference evidence="1" key="1">
    <citation type="journal article" date="2023" name="Science">
        <title>Genome structures resolve the early diversification of teleost fishes.</title>
        <authorList>
            <person name="Parey E."/>
            <person name="Louis A."/>
            <person name="Montfort J."/>
            <person name="Bouchez O."/>
            <person name="Roques C."/>
            <person name="Iampietro C."/>
            <person name="Lluch J."/>
            <person name="Castinel A."/>
            <person name="Donnadieu C."/>
            <person name="Desvignes T."/>
            <person name="Floi Bucao C."/>
            <person name="Jouanno E."/>
            <person name="Wen M."/>
            <person name="Mejri S."/>
            <person name="Dirks R."/>
            <person name="Jansen H."/>
            <person name="Henkel C."/>
            <person name="Chen W.J."/>
            <person name="Zahm M."/>
            <person name="Cabau C."/>
            <person name="Klopp C."/>
            <person name="Thompson A.W."/>
            <person name="Robinson-Rechavi M."/>
            <person name="Braasch I."/>
            <person name="Lecointre G."/>
            <person name="Bobe J."/>
            <person name="Postlethwait J.H."/>
            <person name="Berthelot C."/>
            <person name="Roest Crollius H."/>
            <person name="Guiguen Y."/>
        </authorList>
    </citation>
    <scope>NUCLEOTIDE SEQUENCE</scope>
    <source>
        <strain evidence="1">WJC10195</strain>
    </source>
</reference>
<gene>
    <name evidence="1" type="ORF">SKAU_G00164010</name>
</gene>
<evidence type="ECO:0000313" key="2">
    <source>
        <dbReference type="Proteomes" id="UP001152622"/>
    </source>
</evidence>
<dbReference type="EMBL" id="JAINUF010000005">
    <property type="protein sequence ID" value="KAJ8359876.1"/>
    <property type="molecule type" value="Genomic_DNA"/>
</dbReference>
<proteinExistence type="predicted"/>
<keyword evidence="2" id="KW-1185">Reference proteome</keyword>